<dbReference type="AlphaFoldDB" id="A0A3A9Z4Q1"/>
<feature type="domain" description="N-acetyltransferase" evidence="1">
    <location>
        <begin position="11"/>
        <end position="147"/>
    </location>
</feature>
<dbReference type="GO" id="GO:0016747">
    <property type="term" value="F:acyltransferase activity, transferring groups other than amino-acyl groups"/>
    <property type="evidence" value="ECO:0007669"/>
    <property type="project" value="InterPro"/>
</dbReference>
<organism evidence="2 3">
    <name type="scientific">Streptomyces hoynatensis</name>
    <dbReference type="NCBI Taxonomy" id="1141874"/>
    <lineage>
        <taxon>Bacteria</taxon>
        <taxon>Bacillati</taxon>
        <taxon>Actinomycetota</taxon>
        <taxon>Actinomycetes</taxon>
        <taxon>Kitasatosporales</taxon>
        <taxon>Streptomycetaceae</taxon>
        <taxon>Streptomyces</taxon>
    </lineage>
</organism>
<proteinExistence type="predicted"/>
<dbReference type="InterPro" id="IPR016181">
    <property type="entry name" value="Acyl_CoA_acyltransferase"/>
</dbReference>
<dbReference type="Pfam" id="PF18014">
    <property type="entry name" value="Acetyltransf_18"/>
    <property type="match status" value="1"/>
</dbReference>
<dbReference type="OrthoDB" id="510731at2"/>
<evidence type="ECO:0000313" key="3">
    <source>
        <dbReference type="Proteomes" id="UP000272474"/>
    </source>
</evidence>
<dbReference type="RefSeq" id="WP_120678565.1">
    <property type="nucleotide sequence ID" value="NZ_RBAL01000005.1"/>
</dbReference>
<evidence type="ECO:0000259" key="1">
    <source>
        <dbReference type="PROSITE" id="PS51186"/>
    </source>
</evidence>
<protein>
    <submittedName>
        <fullName evidence="2">GNAT family N-acetyltransferase</fullName>
    </submittedName>
</protein>
<dbReference type="Proteomes" id="UP000272474">
    <property type="component" value="Unassembled WGS sequence"/>
</dbReference>
<dbReference type="PANTHER" id="PTHR47237">
    <property type="entry name" value="SLL0310 PROTEIN"/>
    <property type="match status" value="1"/>
</dbReference>
<reference evidence="2 3" key="1">
    <citation type="journal article" date="2014" name="Int. J. Syst. Evol. Microbiol.">
        <title>Streptomyces hoynatensis sp. nov., isolated from deep marine sediment.</title>
        <authorList>
            <person name="Veyisoglu A."/>
            <person name="Sahin N."/>
        </authorList>
    </citation>
    <scope>NUCLEOTIDE SEQUENCE [LARGE SCALE GENOMIC DNA]</scope>
    <source>
        <strain evidence="2 3">KCTC 29097</strain>
    </source>
</reference>
<dbReference type="Gene3D" id="3.40.630.90">
    <property type="match status" value="1"/>
</dbReference>
<dbReference type="EMBL" id="RBAL01000005">
    <property type="protein sequence ID" value="RKN43190.1"/>
    <property type="molecule type" value="Genomic_DNA"/>
</dbReference>
<evidence type="ECO:0000313" key="2">
    <source>
        <dbReference type="EMBL" id="RKN43190.1"/>
    </source>
</evidence>
<dbReference type="InterPro" id="IPR041496">
    <property type="entry name" value="YitH/HolE_GNAT"/>
</dbReference>
<dbReference type="Pfam" id="PF13508">
    <property type="entry name" value="Acetyltransf_7"/>
    <property type="match status" value="1"/>
</dbReference>
<dbReference type="PROSITE" id="PS51186">
    <property type="entry name" value="GNAT"/>
    <property type="match status" value="1"/>
</dbReference>
<dbReference type="Gene3D" id="3.40.630.30">
    <property type="match status" value="1"/>
</dbReference>
<gene>
    <name evidence="2" type="ORF">D7294_12020</name>
</gene>
<sequence>MAPPTPDLGALPVRRLGPEDLTACLDLADDRGWGREEHKWRLLLSAGQGYGVAAPPGDPHGGLIATVVATPYGADYRCLSMVLVARRHGRRGLGRRLMRHVLAECGTAAAFLTATELGRPLYEELGFKPVGALTTLRGAFTGAQPPGALPAGAVVRPATAADLPDILAYDLPIFGADRTGLLARLPSFAAQLLVARAADGSLTGFAASWPNPTSTVVGPLLAEDEPTARQLLAALARQAPPPLRFDADDRHPGLAAWLRANGLGDSSRCTLMVLGAPDIPGDVSRRFAPYSVALG</sequence>
<dbReference type="InterPro" id="IPR052729">
    <property type="entry name" value="Acyl/Acetyltrans_Enzymes"/>
</dbReference>
<name>A0A3A9Z4Q1_9ACTN</name>
<dbReference type="PANTHER" id="PTHR47237:SF2">
    <property type="entry name" value="BLL4206 PROTEIN"/>
    <property type="match status" value="1"/>
</dbReference>
<dbReference type="SUPFAM" id="SSF55729">
    <property type="entry name" value="Acyl-CoA N-acyltransferases (Nat)"/>
    <property type="match status" value="1"/>
</dbReference>
<dbReference type="InterPro" id="IPR000182">
    <property type="entry name" value="GNAT_dom"/>
</dbReference>
<keyword evidence="2" id="KW-0808">Transferase</keyword>
<comment type="caution">
    <text evidence="2">The sequence shown here is derived from an EMBL/GenBank/DDBJ whole genome shotgun (WGS) entry which is preliminary data.</text>
</comment>
<keyword evidence="3" id="KW-1185">Reference proteome</keyword>
<accession>A0A3A9Z4Q1</accession>